<proteinExistence type="predicted"/>
<keyword evidence="1" id="KW-0472">Membrane</keyword>
<keyword evidence="1" id="KW-0812">Transmembrane</keyword>
<name>A0A073J4U6_9RHOB</name>
<dbReference type="AlphaFoldDB" id="A0A073J4U6"/>
<comment type="caution">
    <text evidence="2">The sequence shown here is derived from an EMBL/GenBank/DDBJ whole genome shotgun (WGS) entry which is preliminary data.</text>
</comment>
<evidence type="ECO:0000313" key="2">
    <source>
        <dbReference type="EMBL" id="KEJ96721.1"/>
    </source>
</evidence>
<feature type="transmembrane region" description="Helical" evidence="1">
    <location>
        <begin position="32"/>
        <end position="56"/>
    </location>
</feature>
<evidence type="ECO:0000256" key="1">
    <source>
        <dbReference type="SAM" id="Phobius"/>
    </source>
</evidence>
<reference evidence="2 3" key="1">
    <citation type="submission" date="2014-01" db="EMBL/GenBank/DDBJ databases">
        <title>Sulfitobacter sp. H3 (MCCC 1A00686) Genome Sequencing.</title>
        <authorList>
            <person name="Lai Q."/>
            <person name="Hong Z."/>
        </authorList>
    </citation>
    <scope>NUCLEOTIDE SEQUENCE [LARGE SCALE GENOMIC DNA]</scope>
    <source>
        <strain evidence="2 3">H3</strain>
    </source>
</reference>
<keyword evidence="1" id="KW-1133">Transmembrane helix</keyword>
<protein>
    <submittedName>
        <fullName evidence="2">Uncharacterized protein</fullName>
    </submittedName>
</protein>
<keyword evidence="3" id="KW-1185">Reference proteome</keyword>
<feature type="transmembrane region" description="Helical" evidence="1">
    <location>
        <begin position="121"/>
        <end position="147"/>
    </location>
</feature>
<organism evidence="2 3">
    <name type="scientific">Pseudosulfitobacter pseudonitzschiae</name>
    <dbReference type="NCBI Taxonomy" id="1402135"/>
    <lineage>
        <taxon>Bacteria</taxon>
        <taxon>Pseudomonadati</taxon>
        <taxon>Pseudomonadota</taxon>
        <taxon>Alphaproteobacteria</taxon>
        <taxon>Rhodobacterales</taxon>
        <taxon>Roseobacteraceae</taxon>
        <taxon>Pseudosulfitobacter</taxon>
    </lineage>
</organism>
<dbReference type="EMBL" id="JAMD01000003">
    <property type="protein sequence ID" value="KEJ96721.1"/>
    <property type="molecule type" value="Genomic_DNA"/>
</dbReference>
<sequence length="159" mass="17599">MIFSRLEISEMTEITVKYDGIFWRAARPGPRYLIDPVAFFIALFGAPLLVALLGFWALFIPVFALVFGGPIYLLLATPALLIHLRFRKGDTNGIITLAFAVVIGSAIAGCAYGLLVPNSDLAAIVLFYGFFGLILGPLWGWAFGWIYNRLRSDFSRVPH</sequence>
<dbReference type="Proteomes" id="UP000027746">
    <property type="component" value="Unassembled WGS sequence"/>
</dbReference>
<feature type="transmembrane region" description="Helical" evidence="1">
    <location>
        <begin position="94"/>
        <end position="115"/>
    </location>
</feature>
<gene>
    <name evidence="2" type="ORF">SUH3_15305</name>
</gene>
<evidence type="ECO:0000313" key="3">
    <source>
        <dbReference type="Proteomes" id="UP000027746"/>
    </source>
</evidence>
<accession>A0A073J4U6</accession>
<feature type="transmembrane region" description="Helical" evidence="1">
    <location>
        <begin position="62"/>
        <end position="82"/>
    </location>
</feature>